<reference evidence="1 2" key="1">
    <citation type="submission" date="2017-12" db="EMBL/GenBank/DDBJ databases">
        <title>Genome sequence of Pseudomonas palleroniana MAB3.</title>
        <authorList>
            <person name="Nascimento F.X."/>
        </authorList>
    </citation>
    <scope>NUCLEOTIDE SEQUENCE [LARGE SCALE GENOMIC DNA]</scope>
    <source>
        <strain evidence="1 2">MAB3</strain>
    </source>
</reference>
<dbReference type="EMBL" id="CP025494">
    <property type="protein sequence ID" value="AVE03015.1"/>
    <property type="molecule type" value="Genomic_DNA"/>
</dbReference>
<protein>
    <submittedName>
        <fullName evidence="1">Uncharacterized protein</fullName>
    </submittedName>
</protein>
<dbReference type="AlphaFoldDB" id="A0A2L1J3G6"/>
<sequence>MAPYGLKPFESQSPCSPDKTHAVGEIDAKCFCIFGMVQHIFTRIDLYPQDAASTLFNEML</sequence>
<name>A0A2L1J3G6_9PSED</name>
<accession>A0A2L1J3G6</accession>
<proteinExistence type="predicted"/>
<evidence type="ECO:0000313" key="1">
    <source>
        <dbReference type="EMBL" id="AVE03015.1"/>
    </source>
</evidence>
<dbReference type="Proteomes" id="UP000237830">
    <property type="component" value="Chromosome"/>
</dbReference>
<organism evidence="1 2">
    <name type="scientific">Pseudomonas palleroniana</name>
    <dbReference type="NCBI Taxonomy" id="191390"/>
    <lineage>
        <taxon>Bacteria</taxon>
        <taxon>Pseudomonadati</taxon>
        <taxon>Pseudomonadota</taxon>
        <taxon>Gammaproteobacteria</taxon>
        <taxon>Pseudomonadales</taxon>
        <taxon>Pseudomonadaceae</taxon>
        <taxon>Pseudomonas</taxon>
    </lineage>
</organism>
<evidence type="ECO:0000313" key="2">
    <source>
        <dbReference type="Proteomes" id="UP000237830"/>
    </source>
</evidence>
<gene>
    <name evidence="1" type="ORF">CYL20_00010</name>
</gene>